<dbReference type="InterPro" id="IPR014710">
    <property type="entry name" value="RmlC-like_jellyroll"/>
</dbReference>
<comment type="catalytic activity">
    <reaction evidence="1">
        <text>ATP + protein L-histidine = ADP + protein N-phospho-L-histidine.</text>
        <dbReference type="EC" id="2.7.13.3"/>
    </reaction>
</comment>
<evidence type="ECO:0000256" key="1">
    <source>
        <dbReference type="ARBA" id="ARBA00000085"/>
    </source>
</evidence>
<dbReference type="InterPro" id="IPR036890">
    <property type="entry name" value="HATPase_C_sf"/>
</dbReference>
<dbReference type="EMBL" id="QGGB01000008">
    <property type="protein sequence ID" value="PWN05861.1"/>
    <property type="molecule type" value="Genomic_DNA"/>
</dbReference>
<accession>A0A316TQB3</accession>
<dbReference type="Proteomes" id="UP000245533">
    <property type="component" value="Unassembled WGS sequence"/>
</dbReference>
<dbReference type="Pfam" id="PF02518">
    <property type="entry name" value="HATPase_c"/>
    <property type="match status" value="1"/>
</dbReference>
<evidence type="ECO:0000313" key="7">
    <source>
        <dbReference type="Proteomes" id="UP000245533"/>
    </source>
</evidence>
<dbReference type="SUPFAM" id="SSF51206">
    <property type="entry name" value="cAMP-binding domain-like"/>
    <property type="match status" value="1"/>
</dbReference>
<dbReference type="InterPro" id="IPR003594">
    <property type="entry name" value="HATPase_dom"/>
</dbReference>
<dbReference type="GO" id="GO:0004673">
    <property type="term" value="F:protein histidine kinase activity"/>
    <property type="evidence" value="ECO:0007669"/>
    <property type="project" value="UniProtKB-EC"/>
</dbReference>
<dbReference type="CDD" id="cd00038">
    <property type="entry name" value="CAP_ED"/>
    <property type="match status" value="1"/>
</dbReference>
<dbReference type="PROSITE" id="PS50042">
    <property type="entry name" value="CNMP_BINDING_3"/>
    <property type="match status" value="1"/>
</dbReference>
<dbReference type="Gene3D" id="1.10.287.130">
    <property type="match status" value="1"/>
</dbReference>
<proteinExistence type="predicted"/>
<evidence type="ECO:0000259" key="4">
    <source>
        <dbReference type="PROSITE" id="PS50042"/>
    </source>
</evidence>
<reference evidence="6 7" key="1">
    <citation type="submission" date="2018-05" db="EMBL/GenBank/DDBJ databases">
        <title>Rhodohalobacter halophilus gen. nov., sp. nov., a moderately halophilic member of the family Balneolaceae.</title>
        <authorList>
            <person name="Liu Z.-W."/>
        </authorList>
    </citation>
    <scope>NUCLEOTIDE SEQUENCE [LARGE SCALE GENOMIC DNA]</scope>
    <source>
        <strain evidence="6 7">8A47</strain>
    </source>
</reference>
<feature type="domain" description="Histidine kinase" evidence="5">
    <location>
        <begin position="308"/>
        <end position="486"/>
    </location>
</feature>
<evidence type="ECO:0000259" key="5">
    <source>
        <dbReference type="PROSITE" id="PS50109"/>
    </source>
</evidence>
<dbReference type="SMART" id="SM00387">
    <property type="entry name" value="HATPase_c"/>
    <property type="match status" value="1"/>
</dbReference>
<sequence>MKFKLGSKWLENRTYVTQMIQRAITESGSDQHLMMRVKKGHEIFQEGEELNDVYILLEGGVTLYKRKPQTGIDFPVLEVTPGAIIGIVAYTTGQPSLTKAVATESSTLLKIPEEEIRELLAGSEKVGEFIDELILANLLERFRETIILQIKLDSLNQRLQNERNDLKKAYDELKTMQDQLIYQEKMSTLGMLVAGFAHEVNNPATSLLRSTETLERRLNGFMEWQDDGSERMAAARKCYEAGKKTVYPDTHTIREKSKELEKRFSMGRKSQLRLLAQFPDDLVRLLENLQPENDEALNFYLNYFEMGKMLQNIESAGNRISGMVQSLKSYSRSDTEQEWEMVDIREGIHDTLQLTSNRIKYYDIEIDLQEIPNTRANPAALNQVWTNIILNAADAMGKNGSLKIRCDNDEEHIWVTIEDSGPGIKEEYLDKIFESSFTTKKRDVKFGLGLGLSICKEIVEKHGGSITAKNSLHGGAIFTVTLPIRDM</sequence>
<dbReference type="AlphaFoldDB" id="A0A316TQB3"/>
<dbReference type="OrthoDB" id="9806995at2"/>
<dbReference type="SMART" id="SM00100">
    <property type="entry name" value="cNMP"/>
    <property type="match status" value="1"/>
</dbReference>
<dbReference type="RefSeq" id="WP_109647304.1">
    <property type="nucleotide sequence ID" value="NZ_QGGB01000008.1"/>
</dbReference>
<name>A0A316TQB3_9BACT</name>
<feature type="domain" description="Cyclic nucleotide-binding" evidence="4">
    <location>
        <begin position="37"/>
        <end position="120"/>
    </location>
</feature>
<gene>
    <name evidence="6" type="ORF">DDZ15_11775</name>
</gene>
<dbReference type="Pfam" id="PF00027">
    <property type="entry name" value="cNMP_binding"/>
    <property type="match status" value="1"/>
</dbReference>
<dbReference type="PANTHER" id="PTHR43065:SF48">
    <property type="entry name" value="HISTIDINE KINASE"/>
    <property type="match status" value="1"/>
</dbReference>
<comment type="caution">
    <text evidence="6">The sequence shown here is derived from an EMBL/GenBank/DDBJ whole genome shotgun (WGS) entry which is preliminary data.</text>
</comment>
<dbReference type="Gene3D" id="2.60.120.10">
    <property type="entry name" value="Jelly Rolls"/>
    <property type="match status" value="1"/>
</dbReference>
<dbReference type="EC" id="2.7.13.3" evidence="2"/>
<protein>
    <recommendedName>
        <fullName evidence="2">histidine kinase</fullName>
        <ecNumber evidence="2">2.7.13.3</ecNumber>
    </recommendedName>
</protein>
<organism evidence="6 7">
    <name type="scientific">Rhodohalobacter mucosus</name>
    <dbReference type="NCBI Taxonomy" id="2079485"/>
    <lineage>
        <taxon>Bacteria</taxon>
        <taxon>Pseudomonadati</taxon>
        <taxon>Balneolota</taxon>
        <taxon>Balneolia</taxon>
        <taxon>Balneolales</taxon>
        <taxon>Balneolaceae</taxon>
        <taxon>Rhodohalobacter</taxon>
    </lineage>
</organism>
<dbReference type="PROSITE" id="PS50109">
    <property type="entry name" value="HIS_KIN"/>
    <property type="match status" value="1"/>
</dbReference>
<evidence type="ECO:0000313" key="6">
    <source>
        <dbReference type="EMBL" id="PWN05861.1"/>
    </source>
</evidence>
<evidence type="ECO:0000256" key="2">
    <source>
        <dbReference type="ARBA" id="ARBA00012438"/>
    </source>
</evidence>
<dbReference type="Gene3D" id="3.30.565.10">
    <property type="entry name" value="Histidine kinase-like ATPase, C-terminal domain"/>
    <property type="match status" value="1"/>
</dbReference>
<dbReference type="InterPro" id="IPR004358">
    <property type="entry name" value="Sig_transdc_His_kin-like_C"/>
</dbReference>
<dbReference type="PANTHER" id="PTHR43065">
    <property type="entry name" value="SENSOR HISTIDINE KINASE"/>
    <property type="match status" value="1"/>
</dbReference>
<feature type="coiled-coil region" evidence="3">
    <location>
        <begin position="152"/>
        <end position="179"/>
    </location>
</feature>
<evidence type="ECO:0000256" key="3">
    <source>
        <dbReference type="SAM" id="Coils"/>
    </source>
</evidence>
<dbReference type="InterPro" id="IPR005467">
    <property type="entry name" value="His_kinase_dom"/>
</dbReference>
<dbReference type="InterPro" id="IPR000595">
    <property type="entry name" value="cNMP-bd_dom"/>
</dbReference>
<dbReference type="InterPro" id="IPR018490">
    <property type="entry name" value="cNMP-bd_dom_sf"/>
</dbReference>
<dbReference type="SUPFAM" id="SSF55874">
    <property type="entry name" value="ATPase domain of HSP90 chaperone/DNA topoisomerase II/histidine kinase"/>
    <property type="match status" value="1"/>
</dbReference>
<keyword evidence="7" id="KW-1185">Reference proteome</keyword>
<keyword evidence="3" id="KW-0175">Coiled coil</keyword>
<dbReference type="PRINTS" id="PR00344">
    <property type="entry name" value="BCTRLSENSOR"/>
</dbReference>